<reference evidence="1" key="1">
    <citation type="submission" date="2020-07" db="EMBL/GenBank/DDBJ databases">
        <title>Huge and variable diversity of episymbiotic CPR bacteria and DPANN archaea in groundwater ecosystems.</title>
        <authorList>
            <person name="He C.Y."/>
            <person name="Keren R."/>
            <person name="Whittaker M."/>
            <person name="Farag I.F."/>
            <person name="Doudna J."/>
            <person name="Cate J.H.D."/>
            <person name="Banfield J.F."/>
        </authorList>
    </citation>
    <scope>NUCLEOTIDE SEQUENCE</scope>
    <source>
        <strain evidence="1">NC_groundwater_1482_Ag_S-0.65um_47_24</strain>
    </source>
</reference>
<dbReference type="Proteomes" id="UP000772181">
    <property type="component" value="Unassembled WGS sequence"/>
</dbReference>
<accession>A0A933GJI2</accession>
<dbReference type="AlphaFoldDB" id="A0A933GJI2"/>
<proteinExistence type="predicted"/>
<sequence length="480" mass="54574">MVLRFLKELEGQFLNETITVSDLKDLSGPTVTDQALLSVISFPFGVLPLQFREEIDLLASAKGVEPEFVASCMLTILSGALGNTVRIMAKNGHVVSPFCWFFFVAESGYGKSPTMNELFKIIREREAQASKKFSAEWQEYQRELLKARDEKSNYFPPKPLRAEFFVTDYTVESLADFFENNSRGGISYQDEIAGVIKGLNQYKGKGNDREHHLTLFNNQAWKINRRSGVRFICNTGIAVIGGIQPKKMTETFQVDSFDDGLLSRFLIFNAREQNSSYSRQEVDSLPFWDSFITAAYDQVLRMDSQGFADPEIFSFDDKAQNNYGAFFNELQQLKPFLSDRGRVFIPKLVGYYTLKFAGILHFITVTALSERQMMYDVIELTTLKGAIELTRYFASQAMTTIKLYDPSAPKLNEFQRRLIETLSGLKEEVKNGKLALTRIAEAYNTGLPPRAHHSHKMLGTLLRQLQLTTIMSTGGRYFLK</sequence>
<dbReference type="Pfam" id="PF13148">
    <property type="entry name" value="DUF3987"/>
    <property type="match status" value="1"/>
</dbReference>
<protein>
    <submittedName>
        <fullName evidence="1">DUF3987 domain-containing protein</fullName>
    </submittedName>
</protein>
<evidence type="ECO:0000313" key="2">
    <source>
        <dbReference type="Proteomes" id="UP000772181"/>
    </source>
</evidence>
<comment type="caution">
    <text evidence="1">The sequence shown here is derived from an EMBL/GenBank/DDBJ whole genome shotgun (WGS) entry which is preliminary data.</text>
</comment>
<gene>
    <name evidence="1" type="ORF">HY730_01370</name>
</gene>
<name>A0A933GJI2_UNCTE</name>
<organism evidence="1 2">
    <name type="scientific">Tectimicrobiota bacterium</name>
    <dbReference type="NCBI Taxonomy" id="2528274"/>
    <lineage>
        <taxon>Bacteria</taxon>
        <taxon>Pseudomonadati</taxon>
        <taxon>Nitrospinota/Tectimicrobiota group</taxon>
        <taxon>Candidatus Tectimicrobiota</taxon>
    </lineage>
</organism>
<dbReference type="EMBL" id="JACQWF010000065">
    <property type="protein sequence ID" value="MBI4595012.1"/>
    <property type="molecule type" value="Genomic_DNA"/>
</dbReference>
<evidence type="ECO:0000313" key="1">
    <source>
        <dbReference type="EMBL" id="MBI4595012.1"/>
    </source>
</evidence>
<dbReference type="InterPro" id="IPR025048">
    <property type="entry name" value="DUF3987"/>
</dbReference>